<evidence type="ECO:0000256" key="10">
    <source>
        <dbReference type="ARBA" id="ARBA00023172"/>
    </source>
</evidence>
<evidence type="ECO:0000256" key="12">
    <source>
        <dbReference type="ARBA" id="ARBA00029354"/>
    </source>
</evidence>
<dbReference type="HAMAP" id="MF_00034">
    <property type="entry name" value="RuvC"/>
    <property type="match status" value="1"/>
</dbReference>
<evidence type="ECO:0000313" key="15">
    <source>
        <dbReference type="EMBL" id="MST54445.1"/>
    </source>
</evidence>
<accession>A0A6L5Y8L4</accession>
<feature type="active site" evidence="14">
    <location>
        <position position="74"/>
    </location>
</feature>
<name>A0A6L5Y8L4_9BACT</name>
<evidence type="ECO:0000256" key="4">
    <source>
        <dbReference type="ARBA" id="ARBA00022723"/>
    </source>
</evidence>
<evidence type="ECO:0000256" key="3">
    <source>
        <dbReference type="ARBA" id="ARBA00022722"/>
    </source>
</evidence>
<keyword evidence="9 14" id="KW-0238">DNA-binding</keyword>
<dbReference type="SUPFAM" id="SSF53098">
    <property type="entry name" value="Ribonuclease H-like"/>
    <property type="match status" value="1"/>
</dbReference>
<protein>
    <recommendedName>
        <fullName evidence="14">Crossover junction endodeoxyribonuclease RuvC</fullName>
        <ecNumber evidence="14">3.1.21.10</ecNumber>
    </recommendedName>
    <alternativeName>
        <fullName evidence="14">Holliday junction nuclease RuvC</fullName>
    </alternativeName>
    <alternativeName>
        <fullName evidence="14">Holliday junction resolvase RuvC</fullName>
    </alternativeName>
</protein>
<keyword evidence="8 14" id="KW-0460">Magnesium</keyword>
<evidence type="ECO:0000256" key="9">
    <source>
        <dbReference type="ARBA" id="ARBA00023125"/>
    </source>
</evidence>
<evidence type="ECO:0000313" key="16">
    <source>
        <dbReference type="Proteomes" id="UP000473699"/>
    </source>
</evidence>
<dbReference type="EC" id="3.1.21.10" evidence="14"/>
<dbReference type="Gene3D" id="3.30.420.10">
    <property type="entry name" value="Ribonuclease H-like superfamily/Ribonuclease H"/>
    <property type="match status" value="1"/>
</dbReference>
<evidence type="ECO:0000256" key="11">
    <source>
        <dbReference type="ARBA" id="ARBA00023204"/>
    </source>
</evidence>
<keyword evidence="10 14" id="KW-0233">DNA recombination</keyword>
<dbReference type="GO" id="GO:0000287">
    <property type="term" value="F:magnesium ion binding"/>
    <property type="evidence" value="ECO:0007669"/>
    <property type="project" value="UniProtKB-UniRule"/>
</dbReference>
<dbReference type="GO" id="GO:0008821">
    <property type="term" value="F:crossover junction DNA endonuclease activity"/>
    <property type="evidence" value="ECO:0007669"/>
    <property type="project" value="UniProtKB-UniRule"/>
</dbReference>
<dbReference type="InterPro" id="IPR036397">
    <property type="entry name" value="RNaseH_sf"/>
</dbReference>
<dbReference type="Pfam" id="PF02075">
    <property type="entry name" value="RuvC"/>
    <property type="match status" value="1"/>
</dbReference>
<keyword evidence="4 14" id="KW-0479">Metal-binding</keyword>
<dbReference type="GO" id="GO:0006281">
    <property type="term" value="P:DNA repair"/>
    <property type="evidence" value="ECO:0007669"/>
    <property type="project" value="UniProtKB-UniRule"/>
</dbReference>
<organism evidence="15 16">
    <name type="scientific">Pyramidobacter porci</name>
    <dbReference type="NCBI Taxonomy" id="2605789"/>
    <lineage>
        <taxon>Bacteria</taxon>
        <taxon>Thermotogati</taxon>
        <taxon>Synergistota</taxon>
        <taxon>Synergistia</taxon>
        <taxon>Synergistales</taxon>
        <taxon>Dethiosulfovibrionaceae</taxon>
        <taxon>Pyramidobacter</taxon>
    </lineage>
</organism>
<comment type="subcellular location">
    <subcellularLocation>
        <location evidence="14">Cytoplasm</location>
    </subcellularLocation>
</comment>
<comment type="function">
    <text evidence="14">The RuvA-RuvB-RuvC complex processes Holliday junction (HJ) DNA during genetic recombination and DNA repair. Endonuclease that resolves HJ intermediates. Cleaves cruciform DNA by making single-stranded nicks across the HJ at symmetrical positions within the homologous arms, yielding a 5'-phosphate and a 3'-hydroxyl group; requires a central core of homology in the junction. The consensus cleavage sequence is 5'-(A/T)TT(C/G)-3'. Cleavage occurs on the 3'-side of the TT dinucleotide at the point of strand exchange. HJ branch migration catalyzed by RuvA-RuvB allows RuvC to scan DNA until it finds its consensus sequence, where it cleaves and resolves the cruciform DNA.</text>
</comment>
<evidence type="ECO:0000256" key="2">
    <source>
        <dbReference type="ARBA" id="ARBA00022490"/>
    </source>
</evidence>
<dbReference type="Proteomes" id="UP000473699">
    <property type="component" value="Unassembled WGS sequence"/>
</dbReference>
<evidence type="ECO:0000256" key="1">
    <source>
        <dbReference type="ARBA" id="ARBA00009518"/>
    </source>
</evidence>
<keyword evidence="2 14" id="KW-0963">Cytoplasm</keyword>
<evidence type="ECO:0000256" key="7">
    <source>
        <dbReference type="ARBA" id="ARBA00022801"/>
    </source>
</evidence>
<feature type="active site" evidence="14">
    <location>
        <position position="14"/>
    </location>
</feature>
<evidence type="ECO:0000256" key="5">
    <source>
        <dbReference type="ARBA" id="ARBA00022759"/>
    </source>
</evidence>
<evidence type="ECO:0000256" key="13">
    <source>
        <dbReference type="ARBA" id="ARBA00065075"/>
    </source>
</evidence>
<dbReference type="PANTHER" id="PTHR30194">
    <property type="entry name" value="CROSSOVER JUNCTION ENDODEOXYRIBONUCLEASE RUVC"/>
    <property type="match status" value="1"/>
</dbReference>
<evidence type="ECO:0000256" key="14">
    <source>
        <dbReference type="HAMAP-Rule" id="MF_00034"/>
    </source>
</evidence>
<feature type="active site" evidence="14">
    <location>
        <position position="147"/>
    </location>
</feature>
<evidence type="ECO:0000256" key="8">
    <source>
        <dbReference type="ARBA" id="ARBA00022842"/>
    </source>
</evidence>
<keyword evidence="5 14" id="KW-0255">Endonuclease</keyword>
<dbReference type="PRINTS" id="PR00696">
    <property type="entry name" value="RSOLVASERUVC"/>
</dbReference>
<gene>
    <name evidence="14" type="primary">ruvC</name>
    <name evidence="15" type="ORF">FYJ74_00015</name>
</gene>
<dbReference type="GO" id="GO:0003677">
    <property type="term" value="F:DNA binding"/>
    <property type="evidence" value="ECO:0007669"/>
    <property type="project" value="UniProtKB-KW"/>
</dbReference>
<comment type="similarity">
    <text evidence="1 14">Belongs to the RuvC family.</text>
</comment>
<dbReference type="EMBL" id="VUNH01000001">
    <property type="protein sequence ID" value="MST54445.1"/>
    <property type="molecule type" value="Genomic_DNA"/>
</dbReference>
<dbReference type="PANTHER" id="PTHR30194:SF3">
    <property type="entry name" value="CROSSOVER JUNCTION ENDODEOXYRIBONUCLEASE RUVC"/>
    <property type="match status" value="1"/>
</dbReference>
<dbReference type="InterPro" id="IPR002176">
    <property type="entry name" value="X-over_junc_endoDNase_RuvC"/>
</dbReference>
<keyword evidence="6 14" id="KW-0227">DNA damage</keyword>
<keyword evidence="11 14" id="KW-0234">DNA repair</keyword>
<feature type="binding site" evidence="14">
    <location>
        <position position="74"/>
    </location>
    <ligand>
        <name>Mg(2+)</name>
        <dbReference type="ChEBI" id="CHEBI:18420"/>
        <label>2</label>
    </ligand>
</feature>
<comment type="cofactor">
    <cofactor evidence="14">
        <name>Mg(2+)</name>
        <dbReference type="ChEBI" id="CHEBI:18420"/>
    </cofactor>
    <text evidence="14">Binds 2 Mg(2+) ion per subunit.</text>
</comment>
<comment type="caution">
    <text evidence="15">The sequence shown here is derived from an EMBL/GenBank/DDBJ whole genome shotgun (WGS) entry which is preliminary data.</text>
</comment>
<sequence length="172" mass="18746">MPTTTKGLVCLGIDPGIGRLGYGFVCQSGSSYRALTYGCLETPPHQDTSVRIKALYDGVREQIENCSPHFMSVERLYFGQNRTTAEAVWQVRGAVLLLGAQYHLPVVEPKPSEVKLTVCGDGTAEKRQVQLMIQQLLNLPGIPRPDDTADALGIALAGLAIVRSPQYAYGRR</sequence>
<dbReference type="GO" id="GO:0005737">
    <property type="term" value="C:cytoplasm"/>
    <property type="evidence" value="ECO:0007669"/>
    <property type="project" value="UniProtKB-SubCell"/>
</dbReference>
<keyword evidence="16" id="KW-1185">Reference proteome</keyword>
<dbReference type="FunFam" id="3.30.420.10:FF:000002">
    <property type="entry name" value="Crossover junction endodeoxyribonuclease RuvC"/>
    <property type="match status" value="1"/>
</dbReference>
<dbReference type="GO" id="GO:0048476">
    <property type="term" value="C:Holliday junction resolvase complex"/>
    <property type="evidence" value="ECO:0007669"/>
    <property type="project" value="UniProtKB-UniRule"/>
</dbReference>
<evidence type="ECO:0000256" key="6">
    <source>
        <dbReference type="ARBA" id="ARBA00022763"/>
    </source>
</evidence>
<keyword evidence="7 14" id="KW-0378">Hydrolase</keyword>
<feature type="binding site" evidence="14">
    <location>
        <position position="14"/>
    </location>
    <ligand>
        <name>Mg(2+)</name>
        <dbReference type="ChEBI" id="CHEBI:18420"/>
        <label>1</label>
    </ligand>
</feature>
<comment type="catalytic activity">
    <reaction evidence="12 14">
        <text>Endonucleolytic cleavage at a junction such as a reciprocal single-stranded crossover between two homologous DNA duplexes (Holliday junction).</text>
        <dbReference type="EC" id="3.1.21.10"/>
    </reaction>
</comment>
<dbReference type="AlphaFoldDB" id="A0A6L5Y8L4"/>
<keyword evidence="3 14" id="KW-0540">Nuclease</keyword>
<proteinExistence type="inferred from homology"/>
<dbReference type="InterPro" id="IPR012337">
    <property type="entry name" value="RNaseH-like_sf"/>
</dbReference>
<dbReference type="CDD" id="cd16962">
    <property type="entry name" value="RuvC"/>
    <property type="match status" value="1"/>
</dbReference>
<dbReference type="RefSeq" id="WP_154527594.1">
    <property type="nucleotide sequence ID" value="NZ_VUNH01000001.1"/>
</dbReference>
<feature type="binding site" evidence="14">
    <location>
        <position position="147"/>
    </location>
    <ligand>
        <name>Mg(2+)</name>
        <dbReference type="ChEBI" id="CHEBI:18420"/>
        <label>1</label>
    </ligand>
</feature>
<dbReference type="InterPro" id="IPR020563">
    <property type="entry name" value="X-over_junc_endoDNase_Mg_BS"/>
</dbReference>
<comment type="subunit">
    <text evidence="13 14">Homodimer which binds Holliday junction (HJ) DNA. The HJ becomes 2-fold symmetrical on binding to RuvC with unstacked arms; it has a different conformation from HJ DNA in complex with RuvA. In the full resolvosome a probable DNA-RuvA(4)-RuvB(12)-RuvC(2) complex forms which resolves the HJ.</text>
</comment>
<dbReference type="GO" id="GO:0006310">
    <property type="term" value="P:DNA recombination"/>
    <property type="evidence" value="ECO:0007669"/>
    <property type="project" value="UniProtKB-UniRule"/>
</dbReference>
<dbReference type="PROSITE" id="PS01321">
    <property type="entry name" value="RUVC"/>
    <property type="match status" value="1"/>
</dbReference>
<reference evidence="15 16" key="1">
    <citation type="submission" date="2019-08" db="EMBL/GenBank/DDBJ databases">
        <title>In-depth cultivation of the pig gut microbiome towards novel bacterial diversity and tailored functional studies.</title>
        <authorList>
            <person name="Wylensek D."/>
            <person name="Hitch T.C.A."/>
            <person name="Clavel T."/>
        </authorList>
    </citation>
    <scope>NUCLEOTIDE SEQUENCE [LARGE SCALE GENOMIC DNA]</scope>
    <source>
        <strain evidence="15 16">SM-530-WT-4B</strain>
    </source>
</reference>